<protein>
    <recommendedName>
        <fullName evidence="4">Peptidoglycan binding-like domain-containing protein</fullName>
    </recommendedName>
</protein>
<gene>
    <name evidence="5" type="ORF">BSAL_41875</name>
</gene>
<proteinExistence type="inferred from homology"/>
<keyword evidence="6" id="KW-1185">Reference proteome</keyword>
<dbReference type="InterPro" id="IPR002477">
    <property type="entry name" value="Peptidoglycan-bd-like"/>
</dbReference>
<dbReference type="Gene3D" id="3.20.20.80">
    <property type="entry name" value="Glycosidases"/>
    <property type="match status" value="1"/>
</dbReference>
<evidence type="ECO:0000256" key="2">
    <source>
        <dbReference type="ARBA" id="ARBA00022729"/>
    </source>
</evidence>
<dbReference type="SUPFAM" id="SSF51445">
    <property type="entry name" value="(Trans)glycosidases"/>
    <property type="match status" value="1"/>
</dbReference>
<feature type="domain" description="Peptidoglycan binding-like" evidence="4">
    <location>
        <begin position="46"/>
        <end position="100"/>
    </location>
</feature>
<dbReference type="AlphaFoldDB" id="A0A0S4JVY0"/>
<dbReference type="GO" id="GO:0016998">
    <property type="term" value="P:cell wall macromolecule catabolic process"/>
    <property type="evidence" value="ECO:0007669"/>
    <property type="project" value="InterPro"/>
</dbReference>
<dbReference type="InterPro" id="IPR017853">
    <property type="entry name" value="GH"/>
</dbReference>
<evidence type="ECO:0000313" key="6">
    <source>
        <dbReference type="Proteomes" id="UP000051952"/>
    </source>
</evidence>
<dbReference type="VEuPathDB" id="TriTrypDB:BSAL_41875"/>
<comment type="similarity">
    <text evidence="1">Belongs to the glycosyl hydrolase 25 family.</text>
</comment>
<name>A0A0S4JVY0_BODSA</name>
<dbReference type="InterPro" id="IPR002053">
    <property type="entry name" value="Glyco_hydro_25"/>
</dbReference>
<dbReference type="Gene3D" id="1.10.101.10">
    <property type="entry name" value="PGBD-like superfamily/PGBD"/>
    <property type="match status" value="1"/>
</dbReference>
<feature type="signal peptide" evidence="3">
    <location>
        <begin position="1"/>
        <end position="21"/>
    </location>
</feature>
<dbReference type="InterPro" id="IPR036365">
    <property type="entry name" value="PGBD-like_sf"/>
</dbReference>
<accession>A0A0S4JVY0</accession>
<dbReference type="GO" id="GO:0009253">
    <property type="term" value="P:peptidoglycan catabolic process"/>
    <property type="evidence" value="ECO:0007669"/>
    <property type="project" value="InterPro"/>
</dbReference>
<evidence type="ECO:0000259" key="4">
    <source>
        <dbReference type="Pfam" id="PF01471"/>
    </source>
</evidence>
<sequence length="391" mass="43168">MRALSVLVVACFVLMLGTSNAQSPLPPSQQCGWPAVYAGGHFGPPTVRLAQYLLGGALHLANVNATGTLTNSTTLEIKQFQTSVGLQADGFLGPETWTALVAATILFATPRPSNDSVAAILGLQDSLTVNGFPTTMTGVFDSATITSLALFQQDRKDATCTNGTFVTTTTWHLLATGCNATGIFWFDAGWPQGSLSLETLTCLREQGGFRFATYECWVEQGPQGSFWPECVQNIANTWAAGYEAVGVYMFAQRYYDPIPQALWLLGNLTMHNVSYQAIMLDIEGDKWGEYTQEQNREFITSLRAVLEAEGVNVTVYCGDEWPHFFGKNFTTFSDLPLMYAHYDNIPSFYDFFPTYGGWDRPAGKQFWDGSQGESICNSGELDWDWSAKRFW</sequence>
<keyword evidence="2 3" id="KW-0732">Signal</keyword>
<feature type="chain" id="PRO_5006622763" description="Peptidoglycan binding-like domain-containing protein" evidence="3">
    <location>
        <begin position="22"/>
        <end position="391"/>
    </location>
</feature>
<evidence type="ECO:0000256" key="3">
    <source>
        <dbReference type="SAM" id="SignalP"/>
    </source>
</evidence>
<dbReference type="SUPFAM" id="SSF47090">
    <property type="entry name" value="PGBD-like"/>
    <property type="match status" value="1"/>
</dbReference>
<evidence type="ECO:0000256" key="1">
    <source>
        <dbReference type="ARBA" id="ARBA00010646"/>
    </source>
</evidence>
<dbReference type="EMBL" id="CYKH01002140">
    <property type="protein sequence ID" value="CUG93286.1"/>
    <property type="molecule type" value="Genomic_DNA"/>
</dbReference>
<reference evidence="6" key="1">
    <citation type="submission" date="2015-09" db="EMBL/GenBank/DDBJ databases">
        <authorList>
            <consortium name="Pathogen Informatics"/>
        </authorList>
    </citation>
    <scope>NUCLEOTIDE SEQUENCE [LARGE SCALE GENOMIC DNA]</scope>
    <source>
        <strain evidence="6">Lake Konstanz</strain>
    </source>
</reference>
<dbReference type="InterPro" id="IPR036366">
    <property type="entry name" value="PGBDSf"/>
</dbReference>
<dbReference type="Proteomes" id="UP000051952">
    <property type="component" value="Unassembled WGS sequence"/>
</dbReference>
<dbReference type="PANTHER" id="PTHR23208">
    <property type="entry name" value="LYSOZYME PROTEIN"/>
    <property type="match status" value="1"/>
</dbReference>
<organism evidence="5 6">
    <name type="scientific">Bodo saltans</name>
    <name type="common">Flagellated protozoan</name>
    <dbReference type="NCBI Taxonomy" id="75058"/>
    <lineage>
        <taxon>Eukaryota</taxon>
        <taxon>Discoba</taxon>
        <taxon>Euglenozoa</taxon>
        <taxon>Kinetoplastea</taxon>
        <taxon>Metakinetoplastina</taxon>
        <taxon>Eubodonida</taxon>
        <taxon>Bodonidae</taxon>
        <taxon>Bodo</taxon>
    </lineage>
</organism>
<dbReference type="GO" id="GO:0007165">
    <property type="term" value="P:signal transduction"/>
    <property type="evidence" value="ECO:0007669"/>
    <property type="project" value="TreeGrafter"/>
</dbReference>
<dbReference type="PROSITE" id="PS51904">
    <property type="entry name" value="GLYCOSYL_HYDROL_F25_2"/>
    <property type="match status" value="1"/>
</dbReference>
<dbReference type="PANTHER" id="PTHR23208:SF36">
    <property type="entry name" value="LYSOZYME-RELATED"/>
    <property type="match status" value="1"/>
</dbReference>
<dbReference type="OrthoDB" id="2251794at2759"/>
<dbReference type="Pfam" id="PF01471">
    <property type="entry name" value="PG_binding_1"/>
    <property type="match status" value="1"/>
</dbReference>
<dbReference type="InterPro" id="IPR051595">
    <property type="entry name" value="GH25_Enzymes"/>
</dbReference>
<dbReference type="GO" id="GO:0003796">
    <property type="term" value="F:lysozyme activity"/>
    <property type="evidence" value="ECO:0007669"/>
    <property type="project" value="InterPro"/>
</dbReference>
<evidence type="ECO:0000313" key="5">
    <source>
        <dbReference type="EMBL" id="CUG93286.1"/>
    </source>
</evidence>